<accession>A0ABV7TAU2</accession>
<dbReference type="Proteomes" id="UP001595630">
    <property type="component" value="Unassembled WGS sequence"/>
</dbReference>
<keyword evidence="2" id="KW-1185">Reference proteome</keyword>
<organism evidence="1 2">
    <name type="scientific">Stutzerimonas tarimensis</name>
    <dbReference type="NCBI Taxonomy" id="1507735"/>
    <lineage>
        <taxon>Bacteria</taxon>
        <taxon>Pseudomonadati</taxon>
        <taxon>Pseudomonadota</taxon>
        <taxon>Gammaproteobacteria</taxon>
        <taxon>Pseudomonadales</taxon>
        <taxon>Pseudomonadaceae</taxon>
        <taxon>Stutzerimonas</taxon>
    </lineage>
</organism>
<reference evidence="2" key="1">
    <citation type="journal article" date="2019" name="Int. J. Syst. Evol. Microbiol.">
        <title>The Global Catalogue of Microorganisms (GCM) 10K type strain sequencing project: providing services to taxonomists for standard genome sequencing and annotation.</title>
        <authorList>
            <consortium name="The Broad Institute Genomics Platform"/>
            <consortium name="The Broad Institute Genome Sequencing Center for Infectious Disease"/>
            <person name="Wu L."/>
            <person name="Ma J."/>
        </authorList>
    </citation>
    <scope>NUCLEOTIDE SEQUENCE [LARGE SCALE GENOMIC DNA]</scope>
    <source>
        <strain evidence="2">KCTC 42447</strain>
    </source>
</reference>
<protein>
    <submittedName>
        <fullName evidence="1">PA3496 family putative envelope integrity protein</fullName>
    </submittedName>
</protein>
<dbReference type="NCBIfam" id="NF046101">
    <property type="entry name" value="PA3496_fam"/>
    <property type="match status" value="1"/>
</dbReference>
<proteinExistence type="predicted"/>
<dbReference type="EMBL" id="JBHRXZ010000026">
    <property type="protein sequence ID" value="MFC3609386.1"/>
    <property type="molecule type" value="Genomic_DNA"/>
</dbReference>
<dbReference type="RefSeq" id="WP_386366921.1">
    <property type="nucleotide sequence ID" value="NZ_JBHRXZ010000026.1"/>
</dbReference>
<evidence type="ECO:0000313" key="1">
    <source>
        <dbReference type="EMBL" id="MFC3609386.1"/>
    </source>
</evidence>
<name>A0ABV7TAU2_9GAMM</name>
<evidence type="ECO:0000313" key="2">
    <source>
        <dbReference type="Proteomes" id="UP001595630"/>
    </source>
</evidence>
<comment type="caution">
    <text evidence="1">The sequence shown here is derived from an EMBL/GenBank/DDBJ whole genome shotgun (WGS) entry which is preliminary data.</text>
</comment>
<gene>
    <name evidence="1" type="ORF">ACFOMF_16545</name>
</gene>
<dbReference type="InterPro" id="IPR058059">
    <property type="entry name" value="PA3496-like"/>
</dbReference>
<sequence>MQLYDQQLDAKTRRKLKDERRMRFRRAIERYEDRCRLQAELEDFAELSAFSALQVAARRNARPAH</sequence>